<keyword evidence="5" id="KW-0297">G-protein coupled receptor</keyword>
<dbReference type="AlphaFoldDB" id="A0A9P0FPH3"/>
<name>A0A9P0FPH3_CHRIL</name>
<keyword evidence="3 9" id="KW-0812">Transmembrane</keyword>
<dbReference type="PANTHER" id="PTHR24243">
    <property type="entry name" value="G-PROTEIN COUPLED RECEPTOR"/>
    <property type="match status" value="1"/>
</dbReference>
<dbReference type="Pfam" id="PF00001">
    <property type="entry name" value="7tm_1"/>
    <property type="match status" value="1"/>
</dbReference>
<dbReference type="Proteomes" id="UP001154114">
    <property type="component" value="Chromosome 11"/>
</dbReference>
<dbReference type="PROSITE" id="PS50262">
    <property type="entry name" value="G_PROTEIN_RECEP_F1_2"/>
    <property type="match status" value="1"/>
</dbReference>
<dbReference type="PANTHER" id="PTHR24243:SF224">
    <property type="entry name" value="G-PROTEIN COUPLED RECEPTOR 19-RELATED"/>
    <property type="match status" value="1"/>
</dbReference>
<evidence type="ECO:0000256" key="7">
    <source>
        <dbReference type="ARBA" id="ARBA00023170"/>
    </source>
</evidence>
<proteinExistence type="inferred from homology"/>
<feature type="transmembrane region" description="Helical" evidence="9">
    <location>
        <begin position="164"/>
        <end position="184"/>
    </location>
</feature>
<dbReference type="PRINTS" id="PR00237">
    <property type="entry name" value="GPCRRHODOPSN"/>
</dbReference>
<evidence type="ECO:0000256" key="6">
    <source>
        <dbReference type="ARBA" id="ARBA00023136"/>
    </source>
</evidence>
<keyword evidence="4 9" id="KW-1133">Transmembrane helix</keyword>
<dbReference type="SUPFAM" id="SSF81321">
    <property type="entry name" value="Family A G protein-coupled receptor-like"/>
    <property type="match status" value="1"/>
</dbReference>
<evidence type="ECO:0000256" key="4">
    <source>
        <dbReference type="ARBA" id="ARBA00022989"/>
    </source>
</evidence>
<evidence type="ECO:0000256" key="3">
    <source>
        <dbReference type="ARBA" id="ARBA00022692"/>
    </source>
</evidence>
<accession>A0A9P0FPH3</accession>
<keyword evidence="6 9" id="KW-0472">Membrane</keyword>
<evidence type="ECO:0000256" key="8">
    <source>
        <dbReference type="ARBA" id="ARBA00023224"/>
    </source>
</evidence>
<keyword evidence="12" id="KW-1185">Reference proteome</keyword>
<evidence type="ECO:0000313" key="12">
    <source>
        <dbReference type="Proteomes" id="UP001154114"/>
    </source>
</evidence>
<evidence type="ECO:0000256" key="2">
    <source>
        <dbReference type="ARBA" id="ARBA00010663"/>
    </source>
</evidence>
<feature type="domain" description="G-protein coupled receptors family 1 profile" evidence="10">
    <location>
        <begin position="56"/>
        <end position="320"/>
    </location>
</feature>
<comment type="subcellular location">
    <subcellularLocation>
        <location evidence="1">Membrane</location>
        <topology evidence="1">Multi-pass membrane protein</topology>
    </subcellularLocation>
</comment>
<evidence type="ECO:0000256" key="1">
    <source>
        <dbReference type="ARBA" id="ARBA00004141"/>
    </source>
</evidence>
<sequence>MHTKIPDNFKMVNETSVNASGDGHGFTKIAYFDEPYYLLVIYCVALFLIFIASLVGNILTCIVIYSDRSMHTATNYYLFNLAVSDLLVTFPILIFIYQILSQGAGLLEFEYGKMTCKFIICIHFMVVTVLWNNGILVMTALSIERYIAICYPMMLQGTPVWRRVMKIIGIIWVVALLEATPSFYTIDVFDTGTNLICFFNPTALAKLLTAIMAVVTFIVPLAVMMFVYTMIAFKVNDNNPKYNFKDTVLNNGSNRNKVNKLIIALTVSFVICWLPYFLLRILTVTFDAEEFARTQKLWGPAHKVAMFNCWFTAALNPLLFSVMSTKFRNALKKLWNKKIKKNNVLTDKSFSNTLQTSRITKMDI</sequence>
<dbReference type="OrthoDB" id="5950040at2759"/>
<dbReference type="GO" id="GO:0004930">
    <property type="term" value="F:G protein-coupled receptor activity"/>
    <property type="evidence" value="ECO:0007669"/>
    <property type="project" value="UniProtKB-KW"/>
</dbReference>
<keyword evidence="8" id="KW-0807">Transducer</keyword>
<keyword evidence="7" id="KW-0675">Receptor</keyword>
<dbReference type="GO" id="GO:0005886">
    <property type="term" value="C:plasma membrane"/>
    <property type="evidence" value="ECO:0007669"/>
    <property type="project" value="TreeGrafter"/>
</dbReference>
<evidence type="ECO:0000256" key="5">
    <source>
        <dbReference type="ARBA" id="ARBA00023040"/>
    </source>
</evidence>
<evidence type="ECO:0000256" key="9">
    <source>
        <dbReference type="SAM" id="Phobius"/>
    </source>
</evidence>
<evidence type="ECO:0000313" key="11">
    <source>
        <dbReference type="EMBL" id="CAH0581131.1"/>
    </source>
</evidence>
<feature type="transmembrane region" description="Helical" evidence="9">
    <location>
        <begin position="204"/>
        <end position="231"/>
    </location>
</feature>
<reference evidence="11" key="1">
    <citation type="submission" date="2021-12" db="EMBL/GenBank/DDBJ databases">
        <authorList>
            <person name="King R."/>
        </authorList>
    </citation>
    <scope>NUCLEOTIDE SEQUENCE</scope>
</reference>
<dbReference type="EMBL" id="LR824014">
    <property type="protein sequence ID" value="CAH0581131.1"/>
    <property type="molecule type" value="Genomic_DNA"/>
</dbReference>
<feature type="transmembrane region" description="Helical" evidence="9">
    <location>
        <begin position="36"/>
        <end position="65"/>
    </location>
</feature>
<organism evidence="11 12">
    <name type="scientific">Chrysodeixis includens</name>
    <name type="common">Soybean looper</name>
    <name type="synonym">Pseudoplusia includens</name>
    <dbReference type="NCBI Taxonomy" id="689277"/>
    <lineage>
        <taxon>Eukaryota</taxon>
        <taxon>Metazoa</taxon>
        <taxon>Ecdysozoa</taxon>
        <taxon>Arthropoda</taxon>
        <taxon>Hexapoda</taxon>
        <taxon>Insecta</taxon>
        <taxon>Pterygota</taxon>
        <taxon>Neoptera</taxon>
        <taxon>Endopterygota</taxon>
        <taxon>Lepidoptera</taxon>
        <taxon>Glossata</taxon>
        <taxon>Ditrysia</taxon>
        <taxon>Noctuoidea</taxon>
        <taxon>Noctuidae</taxon>
        <taxon>Plusiinae</taxon>
        <taxon>Chrysodeixis</taxon>
    </lineage>
</organism>
<evidence type="ECO:0000259" key="10">
    <source>
        <dbReference type="PROSITE" id="PS50262"/>
    </source>
</evidence>
<feature type="transmembrane region" description="Helical" evidence="9">
    <location>
        <begin position="77"/>
        <end position="97"/>
    </location>
</feature>
<gene>
    <name evidence="11" type="ORF">CINC_LOCUS1377</name>
</gene>
<feature type="transmembrane region" description="Helical" evidence="9">
    <location>
        <begin position="117"/>
        <end position="143"/>
    </location>
</feature>
<comment type="similarity">
    <text evidence="2">Belongs to the G-protein coupled receptor 1 family.</text>
</comment>
<feature type="transmembrane region" description="Helical" evidence="9">
    <location>
        <begin position="304"/>
        <end position="323"/>
    </location>
</feature>
<protein>
    <recommendedName>
        <fullName evidence="10">G-protein coupled receptors family 1 profile domain-containing protein</fullName>
    </recommendedName>
</protein>
<dbReference type="Gene3D" id="1.20.1070.10">
    <property type="entry name" value="Rhodopsin 7-helix transmembrane proteins"/>
    <property type="match status" value="1"/>
</dbReference>
<feature type="transmembrane region" description="Helical" evidence="9">
    <location>
        <begin position="261"/>
        <end position="284"/>
    </location>
</feature>
<dbReference type="InterPro" id="IPR017452">
    <property type="entry name" value="GPCR_Rhodpsn_7TM"/>
</dbReference>
<dbReference type="InterPro" id="IPR000276">
    <property type="entry name" value="GPCR_Rhodpsn"/>
</dbReference>